<proteinExistence type="predicted"/>
<organism evidence="1 2">
    <name type="scientific">Candidatus Methanogaster sp</name>
    <dbReference type="NCBI Taxonomy" id="3386292"/>
    <lineage>
        <taxon>Archaea</taxon>
        <taxon>Methanobacteriati</taxon>
        <taxon>Methanobacteriota</taxon>
        <taxon>Stenosarchaea group</taxon>
        <taxon>Methanomicrobia</taxon>
        <taxon>Methanosarcinales</taxon>
        <taxon>ANME-2 cluster</taxon>
        <taxon>Candidatus Methanogasteraceae</taxon>
        <taxon>Candidatus Methanogaster</taxon>
    </lineage>
</organism>
<reference evidence="1" key="1">
    <citation type="submission" date="2018-01" db="EMBL/GenBank/DDBJ databases">
        <authorList>
            <person name="Krukenberg V."/>
        </authorList>
    </citation>
    <scope>NUCLEOTIDE SEQUENCE</scope>
    <source>
        <strain evidence="1">E20ANME2</strain>
    </source>
</reference>
<dbReference type="EMBL" id="PQXF01000008">
    <property type="protein sequence ID" value="PXF61140.1"/>
    <property type="molecule type" value="Genomic_DNA"/>
</dbReference>
<dbReference type="Proteomes" id="UP000248329">
    <property type="component" value="Unassembled WGS sequence"/>
</dbReference>
<evidence type="ECO:0000313" key="2">
    <source>
        <dbReference type="Proteomes" id="UP000248329"/>
    </source>
</evidence>
<name>A0AC61L4F2_9EURY</name>
<gene>
    <name evidence="1" type="ORF">C4B59_06175</name>
</gene>
<comment type="caution">
    <text evidence="1">The sequence shown here is derived from an EMBL/GenBank/DDBJ whole genome shotgun (WGS) entry which is preliminary data.</text>
</comment>
<protein>
    <submittedName>
        <fullName evidence="1">Uncharacterized protein</fullName>
    </submittedName>
</protein>
<evidence type="ECO:0000313" key="1">
    <source>
        <dbReference type="EMBL" id="PXF61140.1"/>
    </source>
</evidence>
<sequence length="586" mass="68060">MNDDSDSGYVKLGDEYVRHLMRVNDVVHANPSEDHTFLDEGCEWGNAEKIAFFIPGRGFDVLRFVNDIINGAEEIESNIRRKESQLEEKKRELEEYIENLTTAQKLDAEIRTMHGEIQKLQREVQKLEGAIEKETETRDLTKVGEDIAAKKQEILDLEERLRSREGEVKRYQDQYEKARALYDRLDEDIGDFEQKSDSESVEEFTGELHKHEREKKNLKIVKDMLDDLQGVVDKAYKAFGDSERAPLPCIKDEPLLHKASTLFGEPGECPVCRGGAVRNMLDDRRKELKECATDFAKAIRGEEEEMKVIKADRGGLQDRIEGINAKRRERDKAKRDSNDLLKELYDRESLSHAVKDEISDKVWELEILEQDYDAAVKTVRTESREQLNKVREKIGAYENEIQNNQNEMDRLTREMPNYTIGESLEDYANKKRLGLDDLRLKIEGLKDEWEHEVFGAVDLFNKNINDIYKEMGFTTFRDIEITKEITRGRLISLDVIVERGNGKKHSLSSLNEAERLTISLIFQIAAKEIYIPDFPLFVIDDNMRTYDPEQYDSITRYLEEITDYVLTSQLVPRSKQGDLSIEYGFN</sequence>
<accession>A0AC61L4F2</accession>